<proteinExistence type="predicted"/>
<organism evidence="1 2">
    <name type="scientific">Paenibacillus mangrovi</name>
    <dbReference type="NCBI Taxonomy" id="2931978"/>
    <lineage>
        <taxon>Bacteria</taxon>
        <taxon>Bacillati</taxon>
        <taxon>Bacillota</taxon>
        <taxon>Bacilli</taxon>
        <taxon>Bacillales</taxon>
        <taxon>Paenibacillaceae</taxon>
        <taxon>Paenibacillus</taxon>
    </lineage>
</organism>
<reference evidence="1" key="1">
    <citation type="submission" date="2022-04" db="EMBL/GenBank/DDBJ databases">
        <title>Paenibacillus mangrovi sp. nov., a novel endophytic bacterium isolated from bark of Kandelia candel.</title>
        <authorList>
            <person name="Tuo L."/>
        </authorList>
    </citation>
    <scope>NUCLEOTIDE SEQUENCE</scope>
    <source>
        <strain evidence="1">KQZ6P-2</strain>
    </source>
</reference>
<dbReference type="Proteomes" id="UP001139347">
    <property type="component" value="Unassembled WGS sequence"/>
</dbReference>
<dbReference type="AlphaFoldDB" id="A0A9X1WNG9"/>
<evidence type="ECO:0000313" key="1">
    <source>
        <dbReference type="EMBL" id="MCJ8010813.1"/>
    </source>
</evidence>
<comment type="caution">
    <text evidence="1">The sequence shown here is derived from an EMBL/GenBank/DDBJ whole genome shotgun (WGS) entry which is preliminary data.</text>
</comment>
<sequence length="42" mass="4820">MIHHFLFVSCTHCGFVEIYNPDVLRGYKSGTLSTLMDILFGR</sequence>
<evidence type="ECO:0000313" key="2">
    <source>
        <dbReference type="Proteomes" id="UP001139347"/>
    </source>
</evidence>
<gene>
    <name evidence="1" type="ORF">MUG84_03520</name>
</gene>
<keyword evidence="2" id="KW-1185">Reference proteome</keyword>
<dbReference type="EMBL" id="JALIRP010000001">
    <property type="protein sequence ID" value="MCJ8010813.1"/>
    <property type="molecule type" value="Genomic_DNA"/>
</dbReference>
<dbReference type="InterPro" id="IPR018652">
    <property type="entry name" value="DUF2082_NA-bd_Znr"/>
</dbReference>
<protein>
    <submittedName>
        <fullName evidence="1">Zinc ribbon domain-containing protein</fullName>
    </submittedName>
</protein>
<accession>A0A9X1WNG9</accession>
<dbReference type="Pfam" id="PF09855">
    <property type="entry name" value="Zn_ribbon_13"/>
    <property type="match status" value="1"/>
</dbReference>
<dbReference type="RefSeq" id="WP_244720009.1">
    <property type="nucleotide sequence ID" value="NZ_JALIRP010000001.1"/>
</dbReference>
<name>A0A9X1WNG9_9BACL</name>